<feature type="transmembrane region" description="Helical" evidence="1">
    <location>
        <begin position="14"/>
        <end position="34"/>
    </location>
</feature>
<evidence type="ECO:0000313" key="2">
    <source>
        <dbReference type="EMBL" id="OGD91306.1"/>
    </source>
</evidence>
<organism evidence="2 3">
    <name type="scientific">Candidatus Curtissbacteria bacterium RIFCSPHIGHO2_02_FULL_42_15</name>
    <dbReference type="NCBI Taxonomy" id="1797716"/>
    <lineage>
        <taxon>Bacteria</taxon>
        <taxon>Candidatus Curtissiibacteriota</taxon>
    </lineage>
</organism>
<protein>
    <submittedName>
        <fullName evidence="2">Uncharacterized protein</fullName>
    </submittedName>
</protein>
<name>A0A1F5GHH4_9BACT</name>
<gene>
    <name evidence="2" type="ORF">A3D07_01435</name>
</gene>
<sequence>MGISLTKVTWYSKVAGAVCFVVIPLLAFRFGIWYQGVVSASEIEFSGNEYQAVTRHLEQIKTTQQLNIADCAILVDLTKNPQKEKSKDYFSKNKLSIKVLETNVVEVKFKNFDALSLWKKKIQDDKIGQVSSINSNCD</sequence>
<keyword evidence="1" id="KW-0812">Transmembrane</keyword>
<keyword evidence="1" id="KW-1133">Transmembrane helix</keyword>
<evidence type="ECO:0000313" key="3">
    <source>
        <dbReference type="Proteomes" id="UP000177124"/>
    </source>
</evidence>
<accession>A0A1F5GHH4</accession>
<dbReference type="AlphaFoldDB" id="A0A1F5GHH4"/>
<reference evidence="2 3" key="1">
    <citation type="journal article" date="2016" name="Nat. Commun.">
        <title>Thousands of microbial genomes shed light on interconnected biogeochemical processes in an aquifer system.</title>
        <authorList>
            <person name="Anantharaman K."/>
            <person name="Brown C.T."/>
            <person name="Hug L.A."/>
            <person name="Sharon I."/>
            <person name="Castelle C.J."/>
            <person name="Probst A.J."/>
            <person name="Thomas B.C."/>
            <person name="Singh A."/>
            <person name="Wilkins M.J."/>
            <person name="Karaoz U."/>
            <person name="Brodie E.L."/>
            <person name="Williams K.H."/>
            <person name="Hubbard S.S."/>
            <person name="Banfield J.F."/>
        </authorList>
    </citation>
    <scope>NUCLEOTIDE SEQUENCE [LARGE SCALE GENOMIC DNA]</scope>
</reference>
<proteinExistence type="predicted"/>
<dbReference type="EMBL" id="MFBF01000018">
    <property type="protein sequence ID" value="OGD91306.1"/>
    <property type="molecule type" value="Genomic_DNA"/>
</dbReference>
<evidence type="ECO:0000256" key="1">
    <source>
        <dbReference type="SAM" id="Phobius"/>
    </source>
</evidence>
<keyword evidence="1" id="KW-0472">Membrane</keyword>
<dbReference type="Proteomes" id="UP000177124">
    <property type="component" value="Unassembled WGS sequence"/>
</dbReference>
<dbReference type="STRING" id="1797716.A3D07_01435"/>
<comment type="caution">
    <text evidence="2">The sequence shown here is derived from an EMBL/GenBank/DDBJ whole genome shotgun (WGS) entry which is preliminary data.</text>
</comment>